<keyword evidence="2" id="KW-0732">Signal</keyword>
<protein>
    <recommendedName>
        <fullName evidence="10">Glycosyl hydrolase family 32 C-terminal domain-containing protein</fullName>
    </recommendedName>
</protein>
<dbReference type="SUPFAM" id="SSF75005">
    <property type="entry name" value="Arabinanase/levansucrase/invertase"/>
    <property type="match status" value="1"/>
</dbReference>
<keyword evidence="3 5" id="KW-0378">Hydrolase</keyword>
<evidence type="ECO:0000256" key="5">
    <source>
        <dbReference type="RuleBase" id="RU362110"/>
    </source>
</evidence>
<dbReference type="GO" id="GO:0004575">
    <property type="term" value="F:sucrose alpha-glucosidase activity"/>
    <property type="evidence" value="ECO:0007669"/>
    <property type="project" value="TreeGrafter"/>
</dbReference>
<evidence type="ECO:0008006" key="10">
    <source>
        <dbReference type="Google" id="ProtNLM"/>
    </source>
</evidence>
<organism evidence="8 9">
    <name type="scientific">Aspergillus udagawae</name>
    <dbReference type="NCBI Taxonomy" id="91492"/>
    <lineage>
        <taxon>Eukaryota</taxon>
        <taxon>Fungi</taxon>
        <taxon>Dikarya</taxon>
        <taxon>Ascomycota</taxon>
        <taxon>Pezizomycotina</taxon>
        <taxon>Eurotiomycetes</taxon>
        <taxon>Eurotiomycetidae</taxon>
        <taxon>Eurotiales</taxon>
        <taxon>Aspergillaceae</taxon>
        <taxon>Aspergillus</taxon>
        <taxon>Aspergillus subgen. Fumigati</taxon>
    </lineage>
</organism>
<dbReference type="GO" id="GO:0005987">
    <property type="term" value="P:sucrose catabolic process"/>
    <property type="evidence" value="ECO:0007669"/>
    <property type="project" value="TreeGrafter"/>
</dbReference>
<accession>A0A8E0R2N1</accession>
<dbReference type="InterPro" id="IPR013189">
    <property type="entry name" value="Glyco_hydro_32_C"/>
</dbReference>
<reference evidence="8" key="2">
    <citation type="submission" date="2021-01" db="EMBL/GenBank/DDBJ databases">
        <title>Pan-genome distribution and transcriptional activeness of fungal secondary metabolism genes in Aspergillus section Fumigati.</title>
        <authorList>
            <person name="Takahashi H."/>
            <person name="Umemura M."/>
            <person name="Ninomiya A."/>
            <person name="Kusuya Y."/>
            <person name="Urayama S."/>
            <person name="Shimizu M."/>
            <person name="Watanabe A."/>
            <person name="Kamei K."/>
            <person name="Yaguchi T."/>
            <person name="Hagiwara D."/>
        </authorList>
    </citation>
    <scope>NUCLEOTIDE SEQUENCE</scope>
    <source>
        <strain evidence="8">IFM 46973</strain>
    </source>
</reference>
<evidence type="ECO:0000259" key="6">
    <source>
        <dbReference type="Pfam" id="PF00251"/>
    </source>
</evidence>
<dbReference type="Proteomes" id="UP000036893">
    <property type="component" value="Unassembled WGS sequence"/>
</dbReference>
<dbReference type="SMART" id="SM00640">
    <property type="entry name" value="Glyco_32"/>
    <property type="match status" value="1"/>
</dbReference>
<dbReference type="InterPro" id="IPR013320">
    <property type="entry name" value="ConA-like_dom_sf"/>
</dbReference>
<keyword evidence="4 5" id="KW-0326">Glycosidase</keyword>
<dbReference type="Pfam" id="PF08244">
    <property type="entry name" value="Glyco_hydro_32C"/>
    <property type="match status" value="1"/>
</dbReference>
<dbReference type="AlphaFoldDB" id="A0A8E0R2N1"/>
<evidence type="ECO:0000313" key="8">
    <source>
        <dbReference type="EMBL" id="GIC94965.1"/>
    </source>
</evidence>
<dbReference type="GeneID" id="66989772"/>
<dbReference type="Gene3D" id="2.115.10.20">
    <property type="entry name" value="Glycosyl hydrolase domain, family 43"/>
    <property type="match status" value="1"/>
</dbReference>
<evidence type="ECO:0000313" key="9">
    <source>
        <dbReference type="Proteomes" id="UP000036893"/>
    </source>
</evidence>
<comment type="similarity">
    <text evidence="1 5">Belongs to the glycosyl hydrolase 32 family.</text>
</comment>
<dbReference type="InterPro" id="IPR001362">
    <property type="entry name" value="Glyco_hydro_32"/>
</dbReference>
<evidence type="ECO:0000259" key="7">
    <source>
        <dbReference type="Pfam" id="PF08244"/>
    </source>
</evidence>
<dbReference type="EMBL" id="BBXM02000011">
    <property type="protein sequence ID" value="GIC94965.1"/>
    <property type="molecule type" value="Genomic_DNA"/>
</dbReference>
<gene>
    <name evidence="8" type="ORF">Aud_002296</name>
</gene>
<dbReference type="InterPro" id="IPR013148">
    <property type="entry name" value="Glyco_hydro_32_N"/>
</dbReference>
<dbReference type="Gene3D" id="2.60.120.560">
    <property type="entry name" value="Exo-inulinase, domain 1"/>
    <property type="match status" value="1"/>
</dbReference>
<evidence type="ECO:0000256" key="4">
    <source>
        <dbReference type="ARBA" id="ARBA00023295"/>
    </source>
</evidence>
<evidence type="ECO:0000256" key="1">
    <source>
        <dbReference type="ARBA" id="ARBA00009902"/>
    </source>
</evidence>
<dbReference type="PANTHER" id="PTHR42800:SF1">
    <property type="entry name" value="EXOINULINASE INUD (AFU_ORTHOLOGUE AFUA_5G00480)"/>
    <property type="match status" value="1"/>
</dbReference>
<dbReference type="InterPro" id="IPR023296">
    <property type="entry name" value="Glyco_hydro_beta-prop_sf"/>
</dbReference>
<sequence>MVVRTPKVAINQPGVIAAPLLVDRDPTSNPGGPTIGSGTQYFVGSFDGTTFTVDANNVSAAVDVPPDSSTIDGDFVGITPVTGEDADSNVLDTYFSGDTNTGTVTSESFVINEAFINFRIAGGYHPYNPSTYGTANDTETSLNLKVEGEVVRSATGQNSAALLWQGWDVRNFINRTAVLGIADFNTGTEGWGHIIVGEIVLSESLAQDRKANWIDLGPDFYAAATYNGLPEYERVAVGWANNWVYGADIPTNPWRSSMSVMRKYFLATIDSKVTLVQEPYSLAPIEKSPVMSAGSYTAQGDSIRRLVRSNEDGSKATVIGYDAATQQLFVDRTNLGDVSFNTVFPGIYYAALTPDTRGKVTLRVLVDWSLVEVFGGQGESVITAQIFPK</sequence>
<dbReference type="PANTHER" id="PTHR42800">
    <property type="entry name" value="EXOINULINASE INUD (AFU_ORTHOLOGUE AFUA_5G00480)"/>
    <property type="match status" value="1"/>
</dbReference>
<proteinExistence type="inferred from homology"/>
<dbReference type="Pfam" id="PF00251">
    <property type="entry name" value="Glyco_hydro_32N"/>
    <property type="match status" value="1"/>
</dbReference>
<evidence type="ECO:0000256" key="3">
    <source>
        <dbReference type="ARBA" id="ARBA00022801"/>
    </source>
</evidence>
<reference evidence="8" key="1">
    <citation type="journal article" date="2015" name="Genome Announc.">
        <title>Draft Genome Sequence of the Pathogenic Filamentous Fungus Aspergillus udagawae Strain IFM 46973T.</title>
        <authorList>
            <person name="Kusuya Y."/>
            <person name="Takahashi-Nakaguchi A."/>
            <person name="Takahashi H."/>
            <person name="Yaguchi T."/>
        </authorList>
    </citation>
    <scope>NUCLEOTIDE SEQUENCE</scope>
    <source>
        <strain evidence="8">IFM 46973</strain>
    </source>
</reference>
<name>A0A8E0R2N1_9EURO</name>
<dbReference type="GO" id="GO:0005737">
    <property type="term" value="C:cytoplasm"/>
    <property type="evidence" value="ECO:0007669"/>
    <property type="project" value="TreeGrafter"/>
</dbReference>
<feature type="domain" description="Glycosyl hydrolase family 32 C-terminal" evidence="7">
    <location>
        <begin position="306"/>
        <end position="389"/>
    </location>
</feature>
<comment type="caution">
    <text evidence="8">The sequence shown here is derived from an EMBL/GenBank/DDBJ whole genome shotgun (WGS) entry which is preliminary data.</text>
</comment>
<dbReference type="RefSeq" id="XP_043152231.1">
    <property type="nucleotide sequence ID" value="XM_043296296.1"/>
</dbReference>
<evidence type="ECO:0000256" key="2">
    <source>
        <dbReference type="ARBA" id="ARBA00022729"/>
    </source>
</evidence>
<feature type="domain" description="Glycosyl hydrolase family 32 N-terminal" evidence="6">
    <location>
        <begin position="194"/>
        <end position="279"/>
    </location>
</feature>
<dbReference type="SUPFAM" id="SSF49899">
    <property type="entry name" value="Concanavalin A-like lectins/glucanases"/>
    <property type="match status" value="1"/>
</dbReference>